<dbReference type="AlphaFoldDB" id="A0A1I7B5C2"/>
<name>A0A1I7B5C2_9FLAO</name>
<dbReference type="RefSeq" id="WP_090250919.1">
    <property type="nucleotide sequence ID" value="NZ_FPAS01000004.1"/>
</dbReference>
<keyword evidence="1" id="KW-0812">Transmembrane</keyword>
<feature type="transmembrane region" description="Helical" evidence="1">
    <location>
        <begin position="181"/>
        <end position="201"/>
    </location>
</feature>
<sequence length="203" mass="22775">MKIFTTLSVIAIVSLSACVNPDRLAPAPVEKNILVVAKQEQVLPNNVEIPLYFLAEEEVPDYNKVAYIELIGSDWFSEEQLVNNLKYEAHKLGANALVNVEFGQDFFEVDNRRLLVDTLLDNREFRVNRKREIRQYMKGLAVVMDPSNFQPNNDSIASHIAYVKTERKNRKEAESNARRSGITNVAVLGVAVIVTIIASTIGA</sequence>
<dbReference type="Proteomes" id="UP000236454">
    <property type="component" value="Unassembled WGS sequence"/>
</dbReference>
<evidence type="ECO:0000256" key="1">
    <source>
        <dbReference type="SAM" id="Phobius"/>
    </source>
</evidence>
<protein>
    <submittedName>
        <fullName evidence="2">Uncharacterized protein</fullName>
    </submittedName>
</protein>
<keyword evidence="1" id="KW-0472">Membrane</keyword>
<proteinExistence type="predicted"/>
<evidence type="ECO:0000313" key="2">
    <source>
        <dbReference type="EMBL" id="SFT82362.1"/>
    </source>
</evidence>
<keyword evidence="3" id="KW-1185">Reference proteome</keyword>
<gene>
    <name evidence="2" type="ORF">SAMN05216474_2566</name>
</gene>
<reference evidence="2 3" key="1">
    <citation type="submission" date="2016-10" db="EMBL/GenBank/DDBJ databases">
        <authorList>
            <person name="de Groot N.N."/>
        </authorList>
    </citation>
    <scope>NUCLEOTIDE SEQUENCE [LARGE SCALE GENOMIC DNA]</scope>
    <source>
        <strain evidence="2 3">CGMCC 1.7005</strain>
    </source>
</reference>
<dbReference type="PROSITE" id="PS51257">
    <property type="entry name" value="PROKAR_LIPOPROTEIN"/>
    <property type="match status" value="1"/>
</dbReference>
<organism evidence="2 3">
    <name type="scientific">Lishizhenia tianjinensis</name>
    <dbReference type="NCBI Taxonomy" id="477690"/>
    <lineage>
        <taxon>Bacteria</taxon>
        <taxon>Pseudomonadati</taxon>
        <taxon>Bacteroidota</taxon>
        <taxon>Flavobacteriia</taxon>
        <taxon>Flavobacteriales</taxon>
        <taxon>Crocinitomicaceae</taxon>
        <taxon>Lishizhenia</taxon>
    </lineage>
</organism>
<evidence type="ECO:0000313" key="3">
    <source>
        <dbReference type="Proteomes" id="UP000236454"/>
    </source>
</evidence>
<accession>A0A1I7B5C2</accession>
<keyword evidence="1" id="KW-1133">Transmembrane helix</keyword>
<dbReference type="EMBL" id="FPAS01000004">
    <property type="protein sequence ID" value="SFT82362.1"/>
    <property type="molecule type" value="Genomic_DNA"/>
</dbReference>